<evidence type="ECO:0008006" key="3">
    <source>
        <dbReference type="Google" id="ProtNLM"/>
    </source>
</evidence>
<evidence type="ECO:0000313" key="2">
    <source>
        <dbReference type="Proteomes" id="UP001206925"/>
    </source>
</evidence>
<dbReference type="GO" id="GO:0009630">
    <property type="term" value="P:gravitropism"/>
    <property type="evidence" value="ECO:0007669"/>
    <property type="project" value="InterPro"/>
</dbReference>
<dbReference type="InterPro" id="IPR038928">
    <property type="entry name" value="LAZY1"/>
</dbReference>
<dbReference type="EMBL" id="JAMZMK010006396">
    <property type="protein sequence ID" value="KAI7749164.1"/>
    <property type="molecule type" value="Genomic_DNA"/>
</dbReference>
<dbReference type="PANTHER" id="PTHR34959:SF11">
    <property type="match status" value="1"/>
</dbReference>
<comment type="caution">
    <text evidence="1">The sequence shown here is derived from an EMBL/GenBank/DDBJ whole genome shotgun (WGS) entry which is preliminary data.</text>
</comment>
<sequence>MDRLTELFDLCTCIQPLRFVIFPMFLSKSHELELHEPIKYQNKIRTTHLLSYYHTSDYSLSSLKRVLKMKLLDWMQHKFRQTNNDPSTEFAPRNSCSCLPGQPSLDHDLQYYPKSNYYAKTSSKPQREGQFRKSFTCIETAKQTAAAEEEEESAAVFSELFHGFLAIGTLAAETVTNEPKTPTFSTYAENDMLVLEPEATENELKLVNDELEKVLEPEGKENGSVVCPLQDYLFGSVIELSETVTVKKEKEHRTSLGELFQRTKTVEEVTGGKINKPEKIKEKETEKSAVCLMKKILKGRTHHSSSKHSTADKKPRKILQMFHRKVHPEGVAVEPKSENQLKHVTKGNFVEEYKNRNQMLSEDVKLFPMVDSSKKGANCTMSHRPSGCCMTDSDGNRECWINSDADYLVLEL</sequence>
<keyword evidence="2" id="KW-1185">Reference proteome</keyword>
<dbReference type="PANTHER" id="PTHR34959">
    <property type="entry name" value="PROTEIN LAZY 1"/>
    <property type="match status" value="1"/>
</dbReference>
<dbReference type="GO" id="GO:2000012">
    <property type="term" value="P:regulation of auxin polar transport"/>
    <property type="evidence" value="ECO:0007669"/>
    <property type="project" value="InterPro"/>
</dbReference>
<protein>
    <recommendedName>
        <fullName evidence="3">Protein LAZY 1</fullName>
    </recommendedName>
</protein>
<dbReference type="Proteomes" id="UP001206925">
    <property type="component" value="Unassembled WGS sequence"/>
</dbReference>
<dbReference type="AlphaFoldDB" id="A0AAD5CY64"/>
<evidence type="ECO:0000313" key="1">
    <source>
        <dbReference type="EMBL" id="KAI7749164.1"/>
    </source>
</evidence>
<gene>
    <name evidence="1" type="ORF">M8C21_028219</name>
</gene>
<organism evidence="1 2">
    <name type="scientific">Ambrosia artemisiifolia</name>
    <name type="common">Common ragweed</name>
    <dbReference type="NCBI Taxonomy" id="4212"/>
    <lineage>
        <taxon>Eukaryota</taxon>
        <taxon>Viridiplantae</taxon>
        <taxon>Streptophyta</taxon>
        <taxon>Embryophyta</taxon>
        <taxon>Tracheophyta</taxon>
        <taxon>Spermatophyta</taxon>
        <taxon>Magnoliopsida</taxon>
        <taxon>eudicotyledons</taxon>
        <taxon>Gunneridae</taxon>
        <taxon>Pentapetalae</taxon>
        <taxon>asterids</taxon>
        <taxon>campanulids</taxon>
        <taxon>Asterales</taxon>
        <taxon>Asteraceae</taxon>
        <taxon>Asteroideae</taxon>
        <taxon>Heliantheae alliance</taxon>
        <taxon>Heliantheae</taxon>
        <taxon>Ambrosia</taxon>
    </lineage>
</organism>
<name>A0AAD5CY64_AMBAR</name>
<proteinExistence type="predicted"/>
<accession>A0AAD5CY64</accession>
<reference evidence="1" key="1">
    <citation type="submission" date="2022-06" db="EMBL/GenBank/DDBJ databases">
        <title>Uncovering the hologenomic basis of an extraordinary plant invasion.</title>
        <authorList>
            <person name="Bieker V.C."/>
            <person name="Martin M.D."/>
            <person name="Gilbert T."/>
            <person name="Hodgins K."/>
            <person name="Battlay P."/>
            <person name="Petersen B."/>
            <person name="Wilson J."/>
        </authorList>
    </citation>
    <scope>NUCLEOTIDE SEQUENCE</scope>
    <source>
        <strain evidence="1">AA19_3_7</strain>
        <tissue evidence="1">Leaf</tissue>
    </source>
</reference>